<protein>
    <submittedName>
        <fullName evidence="3">Uncharacterized protein</fullName>
    </submittedName>
</protein>
<proteinExistence type="predicted"/>
<evidence type="ECO:0000256" key="2">
    <source>
        <dbReference type="SAM" id="MobiDB-lite"/>
    </source>
</evidence>
<evidence type="ECO:0000256" key="1">
    <source>
        <dbReference type="SAM" id="Coils"/>
    </source>
</evidence>
<organism evidence="3 4">
    <name type="scientific">Janthinobacterium lividum</name>
    <dbReference type="NCBI Taxonomy" id="29581"/>
    <lineage>
        <taxon>Bacteria</taxon>
        <taxon>Pseudomonadati</taxon>
        <taxon>Pseudomonadota</taxon>
        <taxon>Betaproteobacteria</taxon>
        <taxon>Burkholderiales</taxon>
        <taxon>Oxalobacteraceae</taxon>
        <taxon>Janthinobacterium</taxon>
    </lineage>
</organism>
<evidence type="ECO:0000313" key="4">
    <source>
        <dbReference type="Proteomes" id="UP000182489"/>
    </source>
</evidence>
<name>A0AB38CC62_9BURK</name>
<keyword evidence="1" id="KW-0175">Coiled coil</keyword>
<evidence type="ECO:0000313" key="3">
    <source>
        <dbReference type="EMBL" id="SFX76135.1"/>
    </source>
</evidence>
<sequence length="379" mass="40167">MPSIDTGRHTLQLIHAGNKPLRMAASASLLLALSACANLHTIHRTTDLPGDGMAVHLDAAQRVIHVTKDGKACAEPTPDALQSYASSFGGTLSAGPDSAAVSNALRANAASVGLHSQSITLMRQQLFNICEYAQNKWLNDADVMLLMERSQDLTLGILAIEQLTGAVVARQPVLADHTDITAEAQRRLKASQDALATQAKLDLAIKKEQALQANADADAAVQVKPTALATTGKEVVMLKTAQEGASSASATDGKAGQVEANAGLAQAQTERVALEEELADKLAQSQPGASTINAGTAEHLARASTDIVKMILNKGHLTDMCITFINHPKKYVEMWQHYKEVMDQCKSVLAADLLPGTAHPYSHTMPGPRDATQAKPELE</sequence>
<dbReference type="AlphaFoldDB" id="A0AB38CC62"/>
<feature type="coiled-coil region" evidence="1">
    <location>
        <begin position="257"/>
        <end position="284"/>
    </location>
</feature>
<feature type="region of interest" description="Disordered" evidence="2">
    <location>
        <begin position="358"/>
        <end position="379"/>
    </location>
</feature>
<dbReference type="EMBL" id="FPKH01000003">
    <property type="protein sequence ID" value="SFX76135.1"/>
    <property type="molecule type" value="Genomic_DNA"/>
</dbReference>
<reference evidence="3 4" key="1">
    <citation type="submission" date="2016-11" db="EMBL/GenBank/DDBJ databases">
        <authorList>
            <person name="Varghese N."/>
            <person name="Submissions S."/>
        </authorList>
    </citation>
    <scope>NUCLEOTIDE SEQUENCE [LARGE SCALE GENOMIC DNA]</scope>
    <source>
        <strain evidence="3 4">NFR18</strain>
    </source>
</reference>
<dbReference type="RefSeq" id="WP_139248379.1">
    <property type="nucleotide sequence ID" value="NZ_FPKH01000003.1"/>
</dbReference>
<gene>
    <name evidence="3" type="ORF">SAMN03097694_3117</name>
</gene>
<accession>A0AB38CC62</accession>
<dbReference type="Proteomes" id="UP000182489">
    <property type="component" value="Unassembled WGS sequence"/>
</dbReference>
<comment type="caution">
    <text evidence="3">The sequence shown here is derived from an EMBL/GenBank/DDBJ whole genome shotgun (WGS) entry which is preliminary data.</text>
</comment>